<dbReference type="Proteomes" id="UP000001340">
    <property type="component" value="Unassembled WGS sequence"/>
</dbReference>
<evidence type="ECO:0000259" key="1">
    <source>
        <dbReference type="Pfam" id="PF07588"/>
    </source>
</evidence>
<dbReference type="EMBL" id="AHNR02000013">
    <property type="protein sequence ID" value="EKR56766.1"/>
    <property type="molecule type" value="Genomic_DNA"/>
</dbReference>
<organism evidence="2 3">
    <name type="scientific">Leptospira interrogans str. UI 12758</name>
    <dbReference type="NCBI Taxonomy" id="1049938"/>
    <lineage>
        <taxon>Bacteria</taxon>
        <taxon>Pseudomonadati</taxon>
        <taxon>Spirochaetota</taxon>
        <taxon>Spirochaetia</taxon>
        <taxon>Leptospirales</taxon>
        <taxon>Leptospiraceae</taxon>
        <taxon>Leptospira</taxon>
    </lineage>
</organism>
<dbReference type="SUPFAM" id="SSF56436">
    <property type="entry name" value="C-type lectin-like"/>
    <property type="match status" value="2"/>
</dbReference>
<dbReference type="RefSeq" id="WP_000282735.1">
    <property type="nucleotide sequence ID" value="NZ_AHNR02000013.1"/>
</dbReference>
<feature type="domain" description="DUF1554" evidence="1">
    <location>
        <begin position="289"/>
        <end position="409"/>
    </location>
</feature>
<gene>
    <name evidence="2" type="ORF">LEP1GSC105_3139</name>
</gene>
<dbReference type="AlphaFoldDB" id="A0A0E2DM90"/>
<comment type="caution">
    <text evidence="2">The sequence shown here is derived from an EMBL/GenBank/DDBJ whole genome shotgun (WGS) entry which is preliminary data.</text>
</comment>
<dbReference type="Pfam" id="PF07588">
    <property type="entry name" value="DUF1554"/>
    <property type="match status" value="2"/>
</dbReference>
<feature type="domain" description="DUF1554" evidence="1">
    <location>
        <begin position="87"/>
        <end position="240"/>
    </location>
</feature>
<sequence>MYNQTVLNKNSILNLKQEFISSLLKKVPFYFILIFSYTFLKCNSENSNLPFVTDSTKNEILNLLNPNTHSSSALLEEFGTLFVAPGFHNGGFSYEGISTADEYCNANIPAGSFAAAGAPYKALLANNLGTNLYKRVATVTPNVGDGQEDWIFKPNTEYRRTDGVTKVMTTNSVGLFDFTNENLTNPFTSTFVNIWTGLNPDWTTRGVYVRTDQGNCIGWTLGVGEYANIVYGGTFGVANMINSHAIFDNFATCDSTAGVTSQGPAAPLSILCVGQKVQRNYKFLFVTPTAHNGDWGGVSGADAYCQANIPRSIAGTGPYKAMLVAPTRRQATTNPNVGDGQIDWVFKPNTEYRRADGITKVMTTNSKGLFDFSKGNLTNSFEGSFDAYIWTGLYSDWRTVATYGEMCHDVPRFGLTTDTSGWEGNGNSGRLGNAKSITSRSISHTTDACWHNVHTFTSTTVTINFGILCVEQ</sequence>
<evidence type="ECO:0000313" key="3">
    <source>
        <dbReference type="Proteomes" id="UP000001340"/>
    </source>
</evidence>
<dbReference type="Gene3D" id="3.10.100.10">
    <property type="entry name" value="Mannose-Binding Protein A, subunit A"/>
    <property type="match status" value="2"/>
</dbReference>
<accession>A0A0E2DM90</accession>
<reference evidence="2 3" key="1">
    <citation type="submission" date="2012-10" db="EMBL/GenBank/DDBJ databases">
        <authorList>
            <person name="Harkins D.M."/>
            <person name="Durkin A.S."/>
            <person name="Brinkac L.M."/>
            <person name="Haft D.H."/>
            <person name="Selengut J.D."/>
            <person name="Sanka R."/>
            <person name="DePew J."/>
            <person name="Purushe J."/>
            <person name="Chanthongthip A."/>
            <person name="Lattana O."/>
            <person name="Phetsouvanh R."/>
            <person name="Newton P.N."/>
            <person name="Vinetz J.M."/>
            <person name="Sutton G.G."/>
            <person name="Nierman W.C."/>
            <person name="Fouts D.E."/>
        </authorList>
    </citation>
    <scope>NUCLEOTIDE SEQUENCE [LARGE SCALE GENOMIC DNA]</scope>
    <source>
        <strain evidence="2 3">UI 12758</strain>
    </source>
</reference>
<dbReference type="InterPro" id="IPR016187">
    <property type="entry name" value="CTDL_fold"/>
</dbReference>
<dbReference type="InterPro" id="IPR016186">
    <property type="entry name" value="C-type_lectin-like/link_sf"/>
</dbReference>
<dbReference type="InterPro" id="IPR011448">
    <property type="entry name" value="DUF1554"/>
</dbReference>
<proteinExistence type="predicted"/>
<protein>
    <submittedName>
        <fullName evidence="2">PF07588 family protein</fullName>
    </submittedName>
</protein>
<name>A0A0E2DM90_LEPIR</name>
<evidence type="ECO:0000313" key="2">
    <source>
        <dbReference type="EMBL" id="EKR56766.1"/>
    </source>
</evidence>